<dbReference type="EMBL" id="HBFQ01007564">
    <property type="protein sequence ID" value="CAD8830931.1"/>
    <property type="molecule type" value="Transcribed_RNA"/>
</dbReference>
<feature type="signal peptide" evidence="2">
    <location>
        <begin position="1"/>
        <end position="22"/>
    </location>
</feature>
<evidence type="ECO:0000256" key="1">
    <source>
        <dbReference type="SAM" id="Coils"/>
    </source>
</evidence>
<sequence length="687" mass="76703">MSTRNVAVVFALLSTLMVPASSFQTISGTAESKSFPVRKVIDLLKHMQEELTQDAANDQALMDKMACWCTTNRKEKTESIAAAKKQIQQLKEAQASGGAAAQANTKNIKKLNEELAKDQTALDQATSIRNEEFQSFSKEQQDTIENIKALEAAITILEKHQSFLQRPVSEVKEMARIISNAMVRHAESVASLLTVPERNTATTFLQSLMGGDYASPTFRTKYNNQSGEIFGILNAMLDNFKSTLSAAEKDEQAAQAAFSELKVAKEAEIKTAQDNRRKLHEKLTAADLAVVEQKEAREETQATLAADQKFLQDLEATCGLTEEEHKRRIANRDLEVQAVAKAIEILDSDVAHDSFSKSFNPSLLQTSMELQAEVRSEASRLLAKVARKQQNPRLAALAVEIRLDSFTKVRQAIQDMIVQLEKQKADEIKHKDWCNSGLNKNQGETQTAHRAHGEANRTIDSLNTTLLETKAEMKALHEVVEGMTTAIKRTGENREKENAAFQVEVREQKDAQVILKKAQQVLREVYDAPQHPGDAQFVQEDPVGVAAPGGFEEYSQNADSSKVLTMLQKIIGEAQAEEAELHRDEIEAQNSFEMWVKDTNDDIAENRRLLVVKKQFAAETSKRLSSHVEDRAQIREDEANLMAELVDMRKSCDYILKNFDIRQQARDEEVEALNGALRVLKGAVHEA</sequence>
<name>A0A7S1EXU4_NOCSC</name>
<gene>
    <name evidence="3" type="ORF">NSCI0253_LOCUS5277</name>
</gene>
<reference evidence="3" key="1">
    <citation type="submission" date="2021-01" db="EMBL/GenBank/DDBJ databases">
        <authorList>
            <person name="Corre E."/>
            <person name="Pelletier E."/>
            <person name="Niang G."/>
            <person name="Scheremetjew M."/>
            <person name="Finn R."/>
            <person name="Kale V."/>
            <person name="Holt S."/>
            <person name="Cochrane G."/>
            <person name="Meng A."/>
            <person name="Brown T."/>
            <person name="Cohen L."/>
        </authorList>
    </citation>
    <scope>NUCLEOTIDE SEQUENCE</scope>
</reference>
<protein>
    <submittedName>
        <fullName evidence="3">Uncharacterized protein</fullName>
    </submittedName>
</protein>
<feature type="coiled-coil region" evidence="1">
    <location>
        <begin position="73"/>
        <end position="128"/>
    </location>
</feature>
<evidence type="ECO:0000256" key="2">
    <source>
        <dbReference type="SAM" id="SignalP"/>
    </source>
</evidence>
<dbReference type="AlphaFoldDB" id="A0A7S1EXU4"/>
<evidence type="ECO:0000313" key="3">
    <source>
        <dbReference type="EMBL" id="CAD8830931.1"/>
    </source>
</evidence>
<keyword evidence="1" id="KW-0175">Coiled coil</keyword>
<feature type="coiled-coil region" evidence="1">
    <location>
        <begin position="237"/>
        <end position="282"/>
    </location>
</feature>
<accession>A0A7S1EXU4</accession>
<proteinExistence type="predicted"/>
<organism evidence="3">
    <name type="scientific">Noctiluca scintillans</name>
    <name type="common">Sea sparkle</name>
    <name type="synonym">Red tide dinoflagellate</name>
    <dbReference type="NCBI Taxonomy" id="2966"/>
    <lineage>
        <taxon>Eukaryota</taxon>
        <taxon>Sar</taxon>
        <taxon>Alveolata</taxon>
        <taxon>Dinophyceae</taxon>
        <taxon>Noctilucales</taxon>
        <taxon>Noctilucaceae</taxon>
        <taxon>Noctiluca</taxon>
    </lineage>
</organism>
<keyword evidence="2" id="KW-0732">Signal</keyword>
<feature type="chain" id="PRO_5031091355" evidence="2">
    <location>
        <begin position="23"/>
        <end position="687"/>
    </location>
</feature>